<protein>
    <recommendedName>
        <fullName evidence="1">DUF559 domain-containing protein</fullName>
    </recommendedName>
</protein>
<evidence type="ECO:0000259" key="1">
    <source>
        <dbReference type="Pfam" id="PF04480"/>
    </source>
</evidence>
<reference evidence="2" key="1">
    <citation type="journal article" date="2020" name="Nature">
        <title>Giant virus diversity and host interactions through global metagenomics.</title>
        <authorList>
            <person name="Schulz F."/>
            <person name="Roux S."/>
            <person name="Paez-Espino D."/>
            <person name="Jungbluth S."/>
            <person name="Walsh D.A."/>
            <person name="Denef V.J."/>
            <person name="McMahon K.D."/>
            <person name="Konstantinidis K.T."/>
            <person name="Eloe-Fadrosh E.A."/>
            <person name="Kyrpides N.C."/>
            <person name="Woyke T."/>
        </authorList>
    </citation>
    <scope>NUCLEOTIDE SEQUENCE</scope>
    <source>
        <strain evidence="2">GVMAG-M-3300019093-7</strain>
    </source>
</reference>
<accession>A0A6C0BUT2</accession>
<feature type="domain" description="DUF559" evidence="1">
    <location>
        <begin position="132"/>
        <end position="201"/>
    </location>
</feature>
<proteinExistence type="predicted"/>
<dbReference type="EMBL" id="MN739263">
    <property type="protein sequence ID" value="QHS96087.1"/>
    <property type="molecule type" value="Genomic_DNA"/>
</dbReference>
<organism evidence="2">
    <name type="scientific">viral metagenome</name>
    <dbReference type="NCBI Taxonomy" id="1070528"/>
    <lineage>
        <taxon>unclassified sequences</taxon>
        <taxon>metagenomes</taxon>
        <taxon>organismal metagenomes</taxon>
    </lineage>
</organism>
<dbReference type="InterPro" id="IPR007569">
    <property type="entry name" value="DUF559"/>
</dbReference>
<name>A0A6C0BUT2_9ZZZZ</name>
<dbReference type="Pfam" id="PF04480">
    <property type="entry name" value="DUF559"/>
    <property type="match status" value="1"/>
</dbReference>
<dbReference type="AlphaFoldDB" id="A0A6C0BUT2"/>
<sequence>MSKEIEYKLAEDIKNKYNNVNIIINEEEPYTLYSCCSISQLLDIKNIRSVIRYYSNNEIIKKLTHTNGGKQIMSYLTYKGLMKLLSKSRKEKIIEFAKLFNLDLISKNYLCAELDTITCIMKTFSKEVMITQYKVGKYKVDLYFVDYKLVIECDENHSNIDYDTERQLEIESILGCKFIRYKPHDKNFNIFHLLNDIYKYISGIQNIETFYSVDKLLNIIEDRELLDEIKSDNDSDNDEDYDSDY</sequence>
<evidence type="ECO:0000313" key="2">
    <source>
        <dbReference type="EMBL" id="QHS96087.1"/>
    </source>
</evidence>